<keyword evidence="4" id="KW-0735">Signal-anchor</keyword>
<dbReference type="Pfam" id="PF00106">
    <property type="entry name" value="adh_short"/>
    <property type="match status" value="1"/>
</dbReference>
<dbReference type="GO" id="GO:0016020">
    <property type="term" value="C:membrane"/>
    <property type="evidence" value="ECO:0007669"/>
    <property type="project" value="UniProtKB-SubCell"/>
</dbReference>
<dbReference type="GO" id="GO:0016491">
    <property type="term" value="F:oxidoreductase activity"/>
    <property type="evidence" value="ECO:0000318"/>
    <property type="project" value="GO_Central"/>
</dbReference>
<comment type="subcellular location">
    <subcellularLocation>
        <location evidence="1">Membrane</location>
        <topology evidence="1">Single-pass type II membrane protein</topology>
    </subcellularLocation>
</comment>
<dbReference type="InterPro" id="IPR036291">
    <property type="entry name" value="NAD(P)-bd_dom_sf"/>
</dbReference>
<proteinExistence type="inferred from homology"/>
<dbReference type="PANTHER" id="PTHR43391:SF89">
    <property type="entry name" value="11-BETA-HYDROXYSTEROID DEHYDROGENASE 1A-RELATED"/>
    <property type="match status" value="1"/>
</dbReference>
<protein>
    <submittedName>
        <fullName evidence="6">Steroleosin</fullName>
    </submittedName>
</protein>
<dbReference type="FunCoup" id="M1DQB9">
    <property type="interactions" value="137"/>
</dbReference>
<comment type="similarity">
    <text evidence="2">Belongs to the short-chain dehydrogenases/reductases (SDR) family.</text>
</comment>
<dbReference type="STRING" id="4113.M1DQB9"/>
<dbReference type="OMA" id="LEWCYRI"/>
<accession>M1DQB9</accession>
<evidence type="ECO:0000256" key="5">
    <source>
        <dbReference type="ARBA" id="ARBA00023002"/>
    </source>
</evidence>
<reference evidence="7" key="1">
    <citation type="journal article" date="2011" name="Nature">
        <title>Genome sequence and analysis of the tuber crop potato.</title>
        <authorList>
            <consortium name="The Potato Genome Sequencing Consortium"/>
        </authorList>
    </citation>
    <scope>NUCLEOTIDE SEQUENCE [LARGE SCALE GENOMIC DNA]</scope>
    <source>
        <strain evidence="7">cv. DM1-3 516 R44</strain>
    </source>
</reference>
<evidence type="ECO:0000256" key="1">
    <source>
        <dbReference type="ARBA" id="ARBA00004606"/>
    </source>
</evidence>
<dbReference type="eggNOG" id="KOG1205">
    <property type="taxonomic scope" value="Eukaryota"/>
</dbReference>
<reference evidence="6" key="2">
    <citation type="submission" date="2015-06" db="UniProtKB">
        <authorList>
            <consortium name="EnsemblPlants"/>
        </authorList>
    </citation>
    <scope>IDENTIFICATION</scope>
    <source>
        <strain evidence="6">DM1-3 516 R44</strain>
    </source>
</reference>
<keyword evidence="5" id="KW-0560">Oxidoreductase</keyword>
<dbReference type="SUPFAM" id="SSF51735">
    <property type="entry name" value="NAD(P)-binding Rossmann-fold domains"/>
    <property type="match status" value="1"/>
</dbReference>
<dbReference type="PaxDb" id="4113-PGSC0003DMT400092688"/>
<evidence type="ECO:0000313" key="7">
    <source>
        <dbReference type="Proteomes" id="UP000011115"/>
    </source>
</evidence>
<dbReference type="PRINTS" id="PR00081">
    <property type="entry name" value="GDHRDH"/>
</dbReference>
<evidence type="ECO:0000256" key="2">
    <source>
        <dbReference type="ARBA" id="ARBA00006484"/>
    </source>
</evidence>
<dbReference type="InParanoid" id="M1DQB9"/>
<evidence type="ECO:0000256" key="3">
    <source>
        <dbReference type="ARBA" id="ARBA00022857"/>
    </source>
</evidence>
<dbReference type="InterPro" id="IPR002347">
    <property type="entry name" value="SDR_fam"/>
</dbReference>
<evidence type="ECO:0000313" key="6">
    <source>
        <dbReference type="EnsemblPlants" id="PGSC0003DMT400092688"/>
    </source>
</evidence>
<dbReference type="PANTHER" id="PTHR43391">
    <property type="entry name" value="RETINOL DEHYDROGENASE-RELATED"/>
    <property type="match status" value="1"/>
</dbReference>
<organism evidence="6 7">
    <name type="scientific">Solanum tuberosum</name>
    <name type="common">Potato</name>
    <dbReference type="NCBI Taxonomy" id="4113"/>
    <lineage>
        <taxon>Eukaryota</taxon>
        <taxon>Viridiplantae</taxon>
        <taxon>Streptophyta</taxon>
        <taxon>Embryophyta</taxon>
        <taxon>Tracheophyta</taxon>
        <taxon>Spermatophyta</taxon>
        <taxon>Magnoliopsida</taxon>
        <taxon>eudicotyledons</taxon>
        <taxon>Gunneridae</taxon>
        <taxon>Pentapetalae</taxon>
        <taxon>asterids</taxon>
        <taxon>lamiids</taxon>
        <taxon>Solanales</taxon>
        <taxon>Solanaceae</taxon>
        <taxon>Solanoideae</taxon>
        <taxon>Solaneae</taxon>
        <taxon>Solanum</taxon>
    </lineage>
</organism>
<dbReference type="SMR" id="M1DQB9"/>
<keyword evidence="3" id="KW-0521">NADP</keyword>
<name>M1DQB9_SOLTU</name>
<dbReference type="AlphaFoldDB" id="M1DQB9"/>
<dbReference type="GO" id="GO:0005829">
    <property type="term" value="C:cytosol"/>
    <property type="evidence" value="ECO:0000318"/>
    <property type="project" value="GO_Central"/>
</dbReference>
<dbReference type="Gene3D" id="3.40.50.720">
    <property type="entry name" value="NAD(P)-binding Rossmann-like Domain"/>
    <property type="match status" value="1"/>
</dbReference>
<dbReference type="Gramene" id="PGSC0003DMT400092688">
    <property type="protein sequence ID" value="PGSC0003DMT400092688"/>
    <property type="gene ID" value="PGSC0003DMG400042259"/>
</dbReference>
<dbReference type="EnsemblPlants" id="PGSC0003DMT400092688">
    <property type="protein sequence ID" value="PGSC0003DMT400092688"/>
    <property type="gene ID" value="PGSC0003DMG400042259"/>
</dbReference>
<evidence type="ECO:0000256" key="4">
    <source>
        <dbReference type="ARBA" id="ARBA00022968"/>
    </source>
</evidence>
<sequence length="333" mass="37376">MMLLDLIHKFLNLVAPPFTLFTLLFLLPPYQFIKFILSILSTVYSEDVAGKVVVITGASSGIGEHLAYEYARRGACLAIAARREKSLLEVAERALDLGAPDVLVVPADVSNVDDCRRIVDRTMSHFGRLDHLVNNAGVTAVALFEEIEDITNFRSIMDINFWGSIYMTKFAIPYLRRSEGRIIVLSSAASWIPAPRMSLYAALRIEFGRDIKITLITPGYVESEMTQGKFIDKTGKVDVDPQMRDAQVSIIPVVKVEECAKAIVNGSCRGERYVTVPAWFKVTYLWKVFFPEVVEWILRLLWLSSSGTSPEDALSKKILDYTGLQKVLYPENI</sequence>
<dbReference type="HOGENOM" id="CLU_010194_2_1_1"/>
<dbReference type="Proteomes" id="UP000011115">
    <property type="component" value="Unassembled WGS sequence"/>
</dbReference>
<keyword evidence="7" id="KW-1185">Reference proteome</keyword>
<keyword evidence="4" id="KW-0812">Transmembrane</keyword>